<accession>A0ABW5SG78</accession>
<gene>
    <name evidence="2" type="ORF">ACFSQ0_10880</name>
</gene>
<reference evidence="3" key="1">
    <citation type="journal article" date="2019" name="Int. J. Syst. Evol. Microbiol.">
        <title>The Global Catalogue of Microorganisms (GCM) 10K type strain sequencing project: providing services to taxonomists for standard genome sequencing and annotation.</title>
        <authorList>
            <consortium name="The Broad Institute Genomics Platform"/>
            <consortium name="The Broad Institute Genome Sequencing Center for Infectious Disease"/>
            <person name="Wu L."/>
            <person name="Ma J."/>
        </authorList>
    </citation>
    <scope>NUCLEOTIDE SEQUENCE [LARGE SCALE GENOMIC DNA]</scope>
    <source>
        <strain evidence="3">KCTC 42255</strain>
    </source>
</reference>
<comment type="caution">
    <text evidence="2">The sequence shown here is derived from an EMBL/GenBank/DDBJ whole genome shotgun (WGS) entry which is preliminary data.</text>
</comment>
<keyword evidence="1" id="KW-1133">Transmembrane helix</keyword>
<evidence type="ECO:0000313" key="2">
    <source>
        <dbReference type="EMBL" id="MFD2698498.1"/>
    </source>
</evidence>
<proteinExistence type="predicted"/>
<feature type="transmembrane region" description="Helical" evidence="1">
    <location>
        <begin position="12"/>
        <end position="31"/>
    </location>
</feature>
<dbReference type="Gene3D" id="3.40.50.1110">
    <property type="entry name" value="SGNH hydrolase"/>
    <property type="match status" value="1"/>
</dbReference>
<evidence type="ECO:0000313" key="3">
    <source>
        <dbReference type="Proteomes" id="UP001597357"/>
    </source>
</evidence>
<evidence type="ECO:0008006" key="4">
    <source>
        <dbReference type="Google" id="ProtNLM"/>
    </source>
</evidence>
<evidence type="ECO:0000256" key="1">
    <source>
        <dbReference type="SAM" id="Phobius"/>
    </source>
</evidence>
<dbReference type="EMBL" id="JBHULZ010000041">
    <property type="protein sequence ID" value="MFD2698498.1"/>
    <property type="molecule type" value="Genomic_DNA"/>
</dbReference>
<sequence>MNSSSLKHIIKIIILILIISFVVDKLVFYGLNKISDKVYTGQSIGKLNQYLQIKDDLEFFVFGSSRANHNIDPIKVSEHSFNMGMDGRKLAYSATLIKLLPNEKKQTILLHIDPENAFNKNYSGDDILALSSKYNRNSLIKQEIDKLKHDNLLQNFYWSLSYNNKVIGILKNYLKPKYNYKTYSGYDPIYVNENQREIFQNILEKDEKETSEKEIDCQKELVLNEIYYAYINELSEFCKENNKTLIIFTSPVFDDGCSDDNIELNKILKKKNLDYYDFTNFFKENNNLEYWKDKTHLSNKGAEIFSEKIKSIFDKNR</sequence>
<keyword evidence="1" id="KW-0812">Transmembrane</keyword>
<dbReference type="Proteomes" id="UP001597357">
    <property type="component" value="Unassembled WGS sequence"/>
</dbReference>
<organism evidence="2 3">
    <name type="scientific">Mesonia sediminis</name>
    <dbReference type="NCBI Taxonomy" id="1703946"/>
    <lineage>
        <taxon>Bacteria</taxon>
        <taxon>Pseudomonadati</taxon>
        <taxon>Bacteroidota</taxon>
        <taxon>Flavobacteriia</taxon>
        <taxon>Flavobacteriales</taxon>
        <taxon>Flavobacteriaceae</taxon>
        <taxon>Mesonia</taxon>
    </lineage>
</organism>
<keyword evidence="3" id="KW-1185">Reference proteome</keyword>
<dbReference type="SUPFAM" id="SSF52266">
    <property type="entry name" value="SGNH hydrolase"/>
    <property type="match status" value="1"/>
</dbReference>
<keyword evidence="1" id="KW-0472">Membrane</keyword>
<protein>
    <recommendedName>
        <fullName evidence="4">SGNH/GDSL hydrolase family protein</fullName>
    </recommendedName>
</protein>
<name>A0ABW5SG78_9FLAO</name>
<dbReference type="InterPro" id="IPR036514">
    <property type="entry name" value="SGNH_hydro_sf"/>
</dbReference>
<dbReference type="RefSeq" id="WP_379048153.1">
    <property type="nucleotide sequence ID" value="NZ_JBHULZ010000041.1"/>
</dbReference>